<dbReference type="GO" id="GO:0016747">
    <property type="term" value="F:acyltransferase activity, transferring groups other than amino-acyl groups"/>
    <property type="evidence" value="ECO:0007669"/>
    <property type="project" value="InterPro"/>
</dbReference>
<evidence type="ECO:0000313" key="5">
    <source>
        <dbReference type="Proteomes" id="UP000509303"/>
    </source>
</evidence>
<name>A0A7H8N5C7_9ACTN</name>
<dbReference type="Pfam" id="PF00583">
    <property type="entry name" value="Acetyltransf_1"/>
    <property type="match status" value="1"/>
</dbReference>
<keyword evidence="2" id="KW-0012">Acyltransferase</keyword>
<reference evidence="4 5" key="1">
    <citation type="submission" date="2020-06" db="EMBL/GenBank/DDBJ databases">
        <title>Genome mining for natural products.</title>
        <authorList>
            <person name="Zhang B."/>
            <person name="Shi J."/>
            <person name="Ge H."/>
        </authorList>
    </citation>
    <scope>NUCLEOTIDE SEQUENCE [LARGE SCALE GENOMIC DNA]</scope>
    <source>
        <strain evidence="4 5">NA00687</strain>
    </source>
</reference>
<keyword evidence="1 4" id="KW-0808">Transferase</keyword>
<evidence type="ECO:0000313" key="4">
    <source>
        <dbReference type="EMBL" id="QKW49652.1"/>
    </source>
</evidence>
<dbReference type="PANTHER" id="PTHR43877:SF2">
    <property type="entry name" value="AMINOALKYLPHOSPHONATE N-ACETYLTRANSFERASE-RELATED"/>
    <property type="match status" value="1"/>
</dbReference>
<gene>
    <name evidence="4" type="ORF">HUT08_08900</name>
</gene>
<dbReference type="Gene3D" id="3.40.630.30">
    <property type="match status" value="1"/>
</dbReference>
<dbReference type="InterPro" id="IPR016181">
    <property type="entry name" value="Acyl_CoA_acyltransferase"/>
</dbReference>
<sequence>MTSAFPQRATWEVAARPVRTAESAALLRAYFIEVSDRYYLRHENRRSTPEEIESGLLEHHSDDLIPPRAVFLVGRYGGAAAGCAGVRLRDAATAELKRLYVRPAARGTGGGSALLAAAHASARELGARRVILDTRNDLVEARALYKRHGYVEIERYNDDPYAEHWFAKDLV</sequence>
<dbReference type="PANTHER" id="PTHR43877">
    <property type="entry name" value="AMINOALKYLPHOSPHONATE N-ACETYLTRANSFERASE-RELATED-RELATED"/>
    <property type="match status" value="1"/>
</dbReference>
<evidence type="ECO:0000259" key="3">
    <source>
        <dbReference type="PROSITE" id="PS51186"/>
    </source>
</evidence>
<dbReference type="RefSeq" id="WP_176161386.1">
    <property type="nucleotide sequence ID" value="NZ_CP054929.1"/>
</dbReference>
<dbReference type="Proteomes" id="UP000509303">
    <property type="component" value="Chromosome"/>
</dbReference>
<protein>
    <submittedName>
        <fullName evidence="4">GNAT family N-acetyltransferase</fullName>
    </submittedName>
</protein>
<dbReference type="SUPFAM" id="SSF55729">
    <property type="entry name" value="Acyl-CoA N-acyltransferases (Nat)"/>
    <property type="match status" value="1"/>
</dbReference>
<feature type="domain" description="N-acetyltransferase" evidence="3">
    <location>
        <begin position="25"/>
        <end position="171"/>
    </location>
</feature>
<organism evidence="4 5">
    <name type="scientific">Streptomyces buecherae</name>
    <dbReference type="NCBI Taxonomy" id="2763006"/>
    <lineage>
        <taxon>Bacteria</taxon>
        <taxon>Bacillati</taxon>
        <taxon>Actinomycetota</taxon>
        <taxon>Actinomycetes</taxon>
        <taxon>Kitasatosporales</taxon>
        <taxon>Streptomycetaceae</taxon>
        <taxon>Streptomyces</taxon>
    </lineage>
</organism>
<keyword evidence="5" id="KW-1185">Reference proteome</keyword>
<evidence type="ECO:0000256" key="2">
    <source>
        <dbReference type="ARBA" id="ARBA00023315"/>
    </source>
</evidence>
<evidence type="ECO:0000256" key="1">
    <source>
        <dbReference type="ARBA" id="ARBA00022679"/>
    </source>
</evidence>
<dbReference type="InterPro" id="IPR000182">
    <property type="entry name" value="GNAT_dom"/>
</dbReference>
<dbReference type="PROSITE" id="PS51186">
    <property type="entry name" value="GNAT"/>
    <property type="match status" value="1"/>
</dbReference>
<accession>A0A7H8N5C7</accession>
<dbReference type="EMBL" id="CP054929">
    <property type="protein sequence ID" value="QKW49652.1"/>
    <property type="molecule type" value="Genomic_DNA"/>
</dbReference>
<proteinExistence type="predicted"/>
<dbReference type="AlphaFoldDB" id="A0A7H8N5C7"/>
<dbReference type="InterPro" id="IPR050832">
    <property type="entry name" value="Bact_Acetyltransf"/>
</dbReference>